<dbReference type="Proteomes" id="UP000001025">
    <property type="component" value="Chromosome"/>
</dbReference>
<gene>
    <name evidence="2" type="ordered locus">RB4957</name>
</gene>
<evidence type="ECO:0000313" key="3">
    <source>
        <dbReference type="Proteomes" id="UP000001025"/>
    </source>
</evidence>
<dbReference type="KEGG" id="rba:RB4957"/>
<organism evidence="2 3">
    <name type="scientific">Rhodopirellula baltica (strain DSM 10527 / NCIMB 13988 / SH1)</name>
    <dbReference type="NCBI Taxonomy" id="243090"/>
    <lineage>
        <taxon>Bacteria</taxon>
        <taxon>Pseudomonadati</taxon>
        <taxon>Planctomycetota</taxon>
        <taxon>Planctomycetia</taxon>
        <taxon>Pirellulales</taxon>
        <taxon>Pirellulaceae</taxon>
        <taxon>Rhodopirellula</taxon>
    </lineage>
</organism>
<name>Q7UGY1_RHOBA</name>
<dbReference type="EMBL" id="BX294141">
    <property type="protein sequence ID" value="CAD78198.1"/>
    <property type="molecule type" value="Genomic_DNA"/>
</dbReference>
<reference evidence="2 3" key="1">
    <citation type="journal article" date="2003" name="Proc. Natl. Acad. Sci. U.S.A.">
        <title>Complete genome sequence of the marine planctomycete Pirellula sp. strain 1.</title>
        <authorList>
            <person name="Gloeckner F.O."/>
            <person name="Kube M."/>
            <person name="Bauer M."/>
            <person name="Teeling H."/>
            <person name="Lombardot T."/>
            <person name="Ludwig W."/>
            <person name="Gade D."/>
            <person name="Beck A."/>
            <person name="Borzym K."/>
            <person name="Heitmann K."/>
            <person name="Rabus R."/>
            <person name="Schlesner H."/>
            <person name="Amann R."/>
            <person name="Reinhardt R."/>
        </authorList>
    </citation>
    <scope>NUCLEOTIDE SEQUENCE [LARGE SCALE GENOMIC DNA]</scope>
    <source>
        <strain evidence="3">DSM 10527 / NCIMB 13988 / SH1</strain>
    </source>
</reference>
<sequence length="57" mass="6570">MPARPVPNDEVNHRKRHVRASLARAFFRFEVVRTIQTARRSPSGSRSERPISLLISD</sequence>
<feature type="region of interest" description="Disordered" evidence="1">
    <location>
        <begin position="37"/>
        <end position="57"/>
    </location>
</feature>
<dbReference type="EnsemblBacteria" id="CAD78198">
    <property type="protein sequence ID" value="CAD78198"/>
    <property type="gene ID" value="RB4957"/>
</dbReference>
<dbReference type="PATRIC" id="fig|243090.15.peg.2359"/>
<keyword evidence="3" id="KW-1185">Reference proteome</keyword>
<evidence type="ECO:0000313" key="2">
    <source>
        <dbReference type="EMBL" id="CAD78198.1"/>
    </source>
</evidence>
<dbReference type="InParanoid" id="Q7UGY1"/>
<dbReference type="STRING" id="243090.RB4957"/>
<evidence type="ECO:0000256" key="1">
    <source>
        <dbReference type="SAM" id="MobiDB-lite"/>
    </source>
</evidence>
<dbReference type="AlphaFoldDB" id="Q7UGY1"/>
<accession>Q7UGY1</accession>
<protein>
    <submittedName>
        <fullName evidence="2">Uncharacterized protein</fullName>
    </submittedName>
</protein>
<dbReference type="HOGENOM" id="CLU_2993696_0_0_0"/>
<proteinExistence type="predicted"/>